<dbReference type="InterPro" id="IPR003971">
    <property type="entry name" value="K_chnl_volt-dep_Kv5/Kv9"/>
</dbReference>
<feature type="transmembrane region" description="Helical" evidence="13">
    <location>
        <begin position="340"/>
        <end position="359"/>
    </location>
</feature>
<feature type="transmembrane region" description="Helical" evidence="13">
    <location>
        <begin position="177"/>
        <end position="197"/>
    </location>
</feature>
<evidence type="ECO:0000256" key="10">
    <source>
        <dbReference type="ARBA" id="ARBA00023136"/>
    </source>
</evidence>
<dbReference type="PRINTS" id="PR00169">
    <property type="entry name" value="KCHANNEL"/>
</dbReference>
<dbReference type="Pfam" id="PF02214">
    <property type="entry name" value="BTB_2"/>
    <property type="match status" value="1"/>
</dbReference>
<dbReference type="InterPro" id="IPR028325">
    <property type="entry name" value="VG_K_chnl"/>
</dbReference>
<feature type="transmembrane region" description="Helical" evidence="13">
    <location>
        <begin position="371"/>
        <end position="391"/>
    </location>
</feature>
<name>A0ABN8PUC4_9CNID</name>
<evidence type="ECO:0000256" key="1">
    <source>
        <dbReference type="ARBA" id="ARBA00004141"/>
    </source>
</evidence>
<dbReference type="Proteomes" id="UP001159405">
    <property type="component" value="Unassembled WGS sequence"/>
</dbReference>
<dbReference type="Gene3D" id="1.20.120.350">
    <property type="entry name" value="Voltage-gated potassium channels. Chain C"/>
    <property type="match status" value="1"/>
</dbReference>
<dbReference type="PANTHER" id="PTHR11537:SF105">
    <property type="entry name" value="POTASSIUM VOLTAGE-GATED CHANNEL PROTEIN SHAL"/>
    <property type="match status" value="1"/>
</dbReference>
<evidence type="ECO:0000256" key="6">
    <source>
        <dbReference type="ARBA" id="ARBA00022882"/>
    </source>
</evidence>
<keyword evidence="10 13" id="KW-0472">Membrane</keyword>
<dbReference type="PANTHER" id="PTHR11537">
    <property type="entry name" value="VOLTAGE-GATED POTASSIUM CHANNEL"/>
    <property type="match status" value="1"/>
</dbReference>
<keyword evidence="11" id="KW-0407">Ion channel</keyword>
<dbReference type="InterPro" id="IPR000210">
    <property type="entry name" value="BTB/POZ_dom"/>
</dbReference>
<dbReference type="Gene3D" id="1.10.287.70">
    <property type="match status" value="1"/>
</dbReference>
<feature type="compositionally biased region" description="Basic and acidic residues" evidence="12">
    <location>
        <begin position="396"/>
        <end position="417"/>
    </location>
</feature>
<keyword evidence="7" id="KW-0630">Potassium</keyword>
<dbReference type="InterPro" id="IPR003131">
    <property type="entry name" value="T1-type_BTB"/>
</dbReference>
<dbReference type="Gene3D" id="3.30.710.10">
    <property type="entry name" value="Potassium Channel Kv1.1, Chain A"/>
    <property type="match status" value="1"/>
</dbReference>
<evidence type="ECO:0000256" key="2">
    <source>
        <dbReference type="ARBA" id="ARBA00022448"/>
    </source>
</evidence>
<proteinExistence type="predicted"/>
<dbReference type="InterPro" id="IPR011333">
    <property type="entry name" value="SKP1/BTB/POZ_sf"/>
</dbReference>
<reference evidence="15 16" key="1">
    <citation type="submission" date="2022-05" db="EMBL/GenBank/DDBJ databases">
        <authorList>
            <consortium name="Genoscope - CEA"/>
            <person name="William W."/>
        </authorList>
    </citation>
    <scope>NUCLEOTIDE SEQUENCE [LARGE SCALE GENOMIC DNA]</scope>
</reference>
<evidence type="ECO:0000256" key="3">
    <source>
        <dbReference type="ARBA" id="ARBA00022538"/>
    </source>
</evidence>
<feature type="region of interest" description="Disordered" evidence="12">
    <location>
        <begin position="396"/>
        <end position="425"/>
    </location>
</feature>
<dbReference type="EMBL" id="CALNXK010000090">
    <property type="protein sequence ID" value="CAH3150981.1"/>
    <property type="molecule type" value="Genomic_DNA"/>
</dbReference>
<protein>
    <recommendedName>
        <fullName evidence="14">BTB domain-containing protein</fullName>
    </recommendedName>
</protein>
<evidence type="ECO:0000256" key="11">
    <source>
        <dbReference type="ARBA" id="ARBA00023303"/>
    </source>
</evidence>
<keyword evidence="9" id="KW-0406">Ion transport</keyword>
<evidence type="ECO:0000313" key="15">
    <source>
        <dbReference type="EMBL" id="CAH3150981.1"/>
    </source>
</evidence>
<accession>A0ABN8PUC4</accession>
<evidence type="ECO:0000256" key="13">
    <source>
        <dbReference type="SAM" id="Phobius"/>
    </source>
</evidence>
<dbReference type="SUPFAM" id="SSF81324">
    <property type="entry name" value="Voltage-gated potassium channels"/>
    <property type="match status" value="1"/>
</dbReference>
<comment type="subcellular location">
    <subcellularLocation>
        <location evidence="1">Membrane</location>
        <topology evidence="1">Multi-pass membrane protein</topology>
    </subcellularLocation>
</comment>
<evidence type="ECO:0000256" key="4">
    <source>
        <dbReference type="ARBA" id="ARBA00022692"/>
    </source>
</evidence>
<dbReference type="InterPro" id="IPR027359">
    <property type="entry name" value="Volt_channel_dom_sf"/>
</dbReference>
<feature type="transmembrane region" description="Helical" evidence="13">
    <location>
        <begin position="249"/>
        <end position="267"/>
    </location>
</feature>
<dbReference type="Pfam" id="PF00520">
    <property type="entry name" value="Ion_trans"/>
    <property type="match status" value="1"/>
</dbReference>
<feature type="domain" description="BTB" evidence="14">
    <location>
        <begin position="39"/>
        <end position="138"/>
    </location>
</feature>
<dbReference type="InterPro" id="IPR003968">
    <property type="entry name" value="K_chnl_volt-dep_Kv"/>
</dbReference>
<comment type="caution">
    <text evidence="15">The sequence shown here is derived from an EMBL/GenBank/DDBJ whole genome shotgun (WGS) entry which is preliminary data.</text>
</comment>
<dbReference type="SUPFAM" id="SSF54695">
    <property type="entry name" value="POZ domain"/>
    <property type="match status" value="1"/>
</dbReference>
<evidence type="ECO:0000256" key="7">
    <source>
        <dbReference type="ARBA" id="ARBA00022958"/>
    </source>
</evidence>
<dbReference type="PRINTS" id="PR01491">
    <property type="entry name" value="KVCHANNEL"/>
</dbReference>
<keyword evidence="5" id="KW-0631">Potassium channel</keyword>
<evidence type="ECO:0000259" key="14">
    <source>
        <dbReference type="SMART" id="SM00225"/>
    </source>
</evidence>
<keyword evidence="8 13" id="KW-1133">Transmembrane helix</keyword>
<gene>
    <name evidence="15" type="ORF">PLOB_00048362</name>
</gene>
<evidence type="ECO:0000256" key="12">
    <source>
        <dbReference type="SAM" id="MobiDB-lite"/>
    </source>
</evidence>
<organism evidence="15 16">
    <name type="scientific">Porites lobata</name>
    <dbReference type="NCBI Taxonomy" id="104759"/>
    <lineage>
        <taxon>Eukaryota</taxon>
        <taxon>Metazoa</taxon>
        <taxon>Cnidaria</taxon>
        <taxon>Anthozoa</taxon>
        <taxon>Hexacorallia</taxon>
        <taxon>Scleractinia</taxon>
        <taxon>Fungiina</taxon>
        <taxon>Poritidae</taxon>
        <taxon>Porites</taxon>
    </lineage>
</organism>
<evidence type="ECO:0000256" key="8">
    <source>
        <dbReference type="ARBA" id="ARBA00022989"/>
    </source>
</evidence>
<dbReference type="PRINTS" id="PR01494">
    <property type="entry name" value="KV9CHANNEL"/>
</dbReference>
<keyword evidence="6" id="KW-0851">Voltage-gated channel</keyword>
<dbReference type="SMART" id="SM00225">
    <property type="entry name" value="BTB"/>
    <property type="match status" value="1"/>
</dbReference>
<keyword evidence="4 13" id="KW-0812">Transmembrane</keyword>
<keyword evidence="16" id="KW-1185">Reference proteome</keyword>
<sequence>MAVSMVKEEAKPTVFCSRNENHRRRQRQRVTFKSKCRDGFVTINVSGRRFQVQNDIFEKYPDTLLGSTRRDSFFDDKRNEYFFDRDPELFTYIIQFYRKGTLHFPEDECACSFKGELDFFGIVNNHLGDCCYEIFQEKHDDFLDYQKRHAKAEDTDFVPRTVRQKMWKLFEDPEQNVLGLLMHYTSAVLILVSVVASTVETLKCGQQTCGDKYSEQFYIVESTCVIVFTVEYLARLYAAPIRFKFMKQFLSIIDVVAIIPFYVALIFPDAAGGPFTVLRVFRIFRIVKMSRHNTKVREAGSSLLASLSELSFVFVVLTTLVILFSTIIYYAEMGDEDTKFVSIPATFWYVIVTMTTLGYGDMTPFSLIGRLTGIVCSLSGIMVVALPAPVLEKNFNRKKEEGRPDKEDKEKTGDSKHSSRVSSSK</sequence>
<keyword evidence="3" id="KW-0633">Potassium transport</keyword>
<feature type="transmembrane region" description="Helical" evidence="13">
    <location>
        <begin position="310"/>
        <end position="331"/>
    </location>
</feature>
<keyword evidence="2" id="KW-0813">Transport</keyword>
<evidence type="ECO:0000256" key="9">
    <source>
        <dbReference type="ARBA" id="ARBA00023065"/>
    </source>
</evidence>
<feature type="transmembrane region" description="Helical" evidence="13">
    <location>
        <begin position="217"/>
        <end position="237"/>
    </location>
</feature>
<evidence type="ECO:0000256" key="5">
    <source>
        <dbReference type="ARBA" id="ARBA00022826"/>
    </source>
</evidence>
<evidence type="ECO:0000313" key="16">
    <source>
        <dbReference type="Proteomes" id="UP001159405"/>
    </source>
</evidence>
<dbReference type="InterPro" id="IPR005821">
    <property type="entry name" value="Ion_trans_dom"/>
</dbReference>